<dbReference type="PANTHER" id="PTHR43593">
    <property type="match status" value="1"/>
</dbReference>
<evidence type="ECO:0000259" key="1">
    <source>
        <dbReference type="Pfam" id="PF01408"/>
    </source>
</evidence>
<dbReference type="GO" id="GO:0000166">
    <property type="term" value="F:nucleotide binding"/>
    <property type="evidence" value="ECO:0007669"/>
    <property type="project" value="InterPro"/>
</dbReference>
<organism evidence="3 4">
    <name type="scientific">OM182 bacterium BACL3 MAG-120507-bin80</name>
    <dbReference type="NCBI Taxonomy" id="1655577"/>
    <lineage>
        <taxon>Bacteria</taxon>
        <taxon>Pseudomonadati</taxon>
        <taxon>Pseudomonadota</taxon>
        <taxon>Gammaproteobacteria</taxon>
        <taxon>OMG group</taxon>
        <taxon>OM182 clade</taxon>
    </lineage>
</organism>
<dbReference type="SUPFAM" id="SSF51735">
    <property type="entry name" value="NAD(P)-binding Rossmann-fold domains"/>
    <property type="match status" value="1"/>
</dbReference>
<comment type="caution">
    <text evidence="3">The sequence shown here is derived from an EMBL/GenBank/DDBJ whole genome shotgun (WGS) entry which is preliminary data.</text>
</comment>
<gene>
    <name evidence="3" type="ORF">ABR69_02730</name>
</gene>
<sequence>MSNDKTKPRLRFFENAAGQQHIPEKDKYLYAVTPPTHRLAIIGTGTIGQEHMRVARLLGRAAVHGIFDSEQRSIDVALANFAALETGLPEGQRHPVPIVYPSLDSVCNDPAIDALMICTPNYTHFDVLQVAMASGKPIFLEKPMATTLSDAAATVALARSYASFVQIGLQYRYKAQYVESLHEALTRKSVGEIRMISMSEYRPPFLDKVGQWNKFNDQSGGTLVEKCCHYFDLINLFAGARPARVYASAGQSGVFDALTRDGRKSDIDDNAFVVIDYDNGCRANFTLNMCSPDFTEELCVVGTKGRLIASERFDMHHAQEAKTSLSLELGEHGASREVALGYASVIEKSGHHGATYFEHAAFLDRLEGLGGNAATPEQGLWSMLVASAAQESSKTGDAVDLTGFIAANGLAEALGVSTVSD</sequence>
<dbReference type="Gene3D" id="3.30.360.10">
    <property type="entry name" value="Dihydrodipicolinate Reductase, domain 2"/>
    <property type="match status" value="1"/>
</dbReference>
<dbReference type="InterPro" id="IPR050424">
    <property type="entry name" value="Gfo-Idh-MocA_inositol_DH"/>
</dbReference>
<dbReference type="SUPFAM" id="SSF55347">
    <property type="entry name" value="Glyceraldehyde-3-phosphate dehydrogenase-like, C-terminal domain"/>
    <property type="match status" value="1"/>
</dbReference>
<evidence type="ECO:0000259" key="2">
    <source>
        <dbReference type="Pfam" id="PF02894"/>
    </source>
</evidence>
<dbReference type="InterPro" id="IPR000683">
    <property type="entry name" value="Gfo/Idh/MocA-like_OxRdtase_N"/>
</dbReference>
<dbReference type="Gene3D" id="3.40.50.720">
    <property type="entry name" value="NAD(P)-binding Rossmann-like Domain"/>
    <property type="match status" value="1"/>
</dbReference>
<dbReference type="InterPro" id="IPR004104">
    <property type="entry name" value="Gfo/Idh/MocA-like_OxRdtase_C"/>
</dbReference>
<evidence type="ECO:0000313" key="3">
    <source>
        <dbReference type="EMBL" id="KRO71501.1"/>
    </source>
</evidence>
<dbReference type="EMBL" id="LIBB01000173">
    <property type="protein sequence ID" value="KRO71501.1"/>
    <property type="molecule type" value="Genomic_DNA"/>
</dbReference>
<dbReference type="Pfam" id="PF01408">
    <property type="entry name" value="GFO_IDH_MocA"/>
    <property type="match status" value="1"/>
</dbReference>
<protein>
    <submittedName>
        <fullName evidence="3">Oxidoreductase</fullName>
    </submittedName>
</protein>
<dbReference type="Proteomes" id="UP000051934">
    <property type="component" value="Unassembled WGS sequence"/>
</dbReference>
<dbReference type="Pfam" id="PF02894">
    <property type="entry name" value="GFO_IDH_MocA_C"/>
    <property type="match status" value="1"/>
</dbReference>
<dbReference type="InterPro" id="IPR036291">
    <property type="entry name" value="NAD(P)-bd_dom_sf"/>
</dbReference>
<feature type="domain" description="Gfo/Idh/MocA-like oxidoreductase N-terminal" evidence="1">
    <location>
        <begin position="38"/>
        <end position="168"/>
    </location>
</feature>
<name>A0A0R2SFI0_9GAMM</name>
<dbReference type="PANTHER" id="PTHR43593:SF1">
    <property type="entry name" value="INOSITOL 2-DEHYDROGENASE"/>
    <property type="match status" value="1"/>
</dbReference>
<proteinExistence type="predicted"/>
<evidence type="ECO:0000313" key="4">
    <source>
        <dbReference type="Proteomes" id="UP000051934"/>
    </source>
</evidence>
<dbReference type="AlphaFoldDB" id="A0A0R2SFI0"/>
<reference evidence="3 4" key="1">
    <citation type="submission" date="2015-10" db="EMBL/GenBank/DDBJ databases">
        <title>Metagenome-Assembled Genomes uncover a global brackish microbiome.</title>
        <authorList>
            <person name="Hugerth L.W."/>
            <person name="Larsson J."/>
            <person name="Alneberg J."/>
            <person name="Lindh M.V."/>
            <person name="Legrand C."/>
            <person name="Pinhassi J."/>
            <person name="Andersson A.F."/>
        </authorList>
    </citation>
    <scope>NUCLEOTIDE SEQUENCE [LARGE SCALE GENOMIC DNA]</scope>
    <source>
        <strain evidence="3">BACL4 MAG-120507-bin80</strain>
    </source>
</reference>
<feature type="domain" description="Gfo/Idh/MocA-like oxidoreductase C-terminal" evidence="2">
    <location>
        <begin position="183"/>
        <end position="401"/>
    </location>
</feature>
<accession>A0A0R2SFI0</accession>